<dbReference type="EMBL" id="JAATEO010000017">
    <property type="protein sequence ID" value="NJP33551.1"/>
    <property type="molecule type" value="Genomic_DNA"/>
</dbReference>
<comment type="caution">
    <text evidence="1">The sequence shown here is derived from an EMBL/GenBank/DDBJ whole genome shotgun (WGS) entry which is preliminary data.</text>
</comment>
<proteinExistence type="predicted"/>
<dbReference type="InterPro" id="IPR036390">
    <property type="entry name" value="WH_DNA-bd_sf"/>
</dbReference>
<dbReference type="InterPro" id="IPR036388">
    <property type="entry name" value="WH-like_DNA-bd_sf"/>
</dbReference>
<dbReference type="SUPFAM" id="SSF46785">
    <property type="entry name" value="Winged helix' DNA-binding domain"/>
    <property type="match status" value="1"/>
</dbReference>
<dbReference type="RefSeq" id="WP_168001926.1">
    <property type="nucleotide sequence ID" value="NZ_JAATEO010000017.1"/>
</dbReference>
<evidence type="ECO:0000313" key="2">
    <source>
        <dbReference type="Proteomes" id="UP000783871"/>
    </source>
</evidence>
<keyword evidence="2" id="KW-1185">Reference proteome</keyword>
<accession>A0ABX0Z6R8</accession>
<dbReference type="Proteomes" id="UP000783871">
    <property type="component" value="Unassembled WGS sequence"/>
</dbReference>
<gene>
    <name evidence="1" type="ORF">HCJ94_16570</name>
</gene>
<name>A0ABX0Z6R8_9ACTN</name>
<evidence type="ECO:0000313" key="1">
    <source>
        <dbReference type="EMBL" id="NJP33551.1"/>
    </source>
</evidence>
<sequence length="151" mass="15871">MSSTSSTTSRPPFGTAVIGQTEKALNAILERQLAGTAITEPQWVALTLTVVSGGTLTGDLLVQRISDVLKVDPAVARQRVAELAAADLVRTTPDGVVEPTEDGRALWGRVRSGIDRITQRLWGDLPDADLTTAGRVLTTVLTRANALLAAG</sequence>
<dbReference type="Gene3D" id="1.10.10.10">
    <property type="entry name" value="Winged helix-like DNA-binding domain superfamily/Winged helix DNA-binding domain"/>
    <property type="match status" value="1"/>
</dbReference>
<protein>
    <submittedName>
        <fullName evidence="1">MarR family transcriptional regulator</fullName>
    </submittedName>
</protein>
<reference evidence="1 2" key="1">
    <citation type="submission" date="2020-03" db="EMBL/GenBank/DDBJ databases">
        <title>WGS of actinomycetes isolated from Thailand.</title>
        <authorList>
            <person name="Thawai C."/>
        </authorList>
    </citation>
    <scope>NUCLEOTIDE SEQUENCE [LARGE SCALE GENOMIC DNA]</scope>
    <source>
        <strain evidence="1 2">HSS6-12</strain>
    </source>
</reference>
<organism evidence="1 2">
    <name type="scientific">Micromonospora thermarum</name>
    <dbReference type="NCBI Taxonomy" id="2720024"/>
    <lineage>
        <taxon>Bacteria</taxon>
        <taxon>Bacillati</taxon>
        <taxon>Actinomycetota</taxon>
        <taxon>Actinomycetes</taxon>
        <taxon>Micromonosporales</taxon>
        <taxon>Micromonosporaceae</taxon>
        <taxon>Micromonospora</taxon>
    </lineage>
</organism>